<keyword evidence="2" id="KW-1185">Reference proteome</keyword>
<dbReference type="KEGG" id="efal:FH779_07565"/>
<dbReference type="EMBL" id="CP040908">
    <property type="protein sequence ID" value="QLL57943.1"/>
    <property type="molecule type" value="Genomic_DNA"/>
</dbReference>
<proteinExistence type="predicted"/>
<sequence length="189" mass="22097">MNNQDLIDEIDKWNAVFSSALTIDSSLYELAFFKIFIKFEKFLSDSFENYAIGNSSIHGYCPPRRLTFDDLEHLNKVIKKENRSFVNHFEVIKNISDCFFTNNPFDIIKTDPNYSNIINQMKVIRDYIAHESTAAKQKYIVNILNNRLFIEPHQHLLSIKRGTSLSYYTYYINSIKDISNFIINTPVSA</sequence>
<dbReference type="RefSeq" id="WP_180906608.1">
    <property type="nucleotide sequence ID" value="NZ_CP040908.1"/>
</dbReference>
<dbReference type="GeneID" id="78401305"/>
<gene>
    <name evidence="1" type="ORF">FH779_07565</name>
</gene>
<accession>A0A7H9DRZ2</accession>
<reference evidence="1 2" key="1">
    <citation type="submission" date="2019-06" db="EMBL/GenBank/DDBJ databases">
        <title>Emergence of pandrug resistant Empedobacter falsenii in China.</title>
        <authorList>
            <person name="Dong N."/>
            <person name="Chen S."/>
            <person name="Zhang R."/>
        </authorList>
    </citation>
    <scope>NUCLEOTIDE SEQUENCE [LARGE SCALE GENOMIC DNA]</scope>
    <source>
        <strain evidence="1 2">1681-1</strain>
    </source>
</reference>
<evidence type="ECO:0008006" key="3">
    <source>
        <dbReference type="Google" id="ProtNLM"/>
    </source>
</evidence>
<dbReference type="Proteomes" id="UP000510643">
    <property type="component" value="Chromosome"/>
</dbReference>
<protein>
    <recommendedName>
        <fullName evidence="3">RiboL-PSP-HEPN domain-containing protein</fullName>
    </recommendedName>
</protein>
<evidence type="ECO:0000313" key="2">
    <source>
        <dbReference type="Proteomes" id="UP000510643"/>
    </source>
</evidence>
<dbReference type="AlphaFoldDB" id="A0A7H9DRZ2"/>
<name>A0A7H9DRZ2_9FLAO</name>
<evidence type="ECO:0000313" key="1">
    <source>
        <dbReference type="EMBL" id="QLL57943.1"/>
    </source>
</evidence>
<organism evidence="1 2">
    <name type="scientific">Empedobacter falsenii</name>
    <dbReference type="NCBI Taxonomy" id="343874"/>
    <lineage>
        <taxon>Bacteria</taxon>
        <taxon>Pseudomonadati</taxon>
        <taxon>Bacteroidota</taxon>
        <taxon>Flavobacteriia</taxon>
        <taxon>Flavobacteriales</taxon>
        <taxon>Weeksellaceae</taxon>
        <taxon>Empedobacter</taxon>
    </lineage>
</organism>